<name>A0A2Z4ACJ5_9BACT</name>
<keyword evidence="2" id="KW-1133">Transmembrane helix</keyword>
<dbReference type="SMART" id="SM00028">
    <property type="entry name" value="TPR"/>
    <property type="match status" value="2"/>
</dbReference>
<evidence type="ECO:0000256" key="2">
    <source>
        <dbReference type="SAM" id="Phobius"/>
    </source>
</evidence>
<keyword evidence="2" id="KW-0812">Transmembrane</keyword>
<evidence type="ECO:0000256" key="1">
    <source>
        <dbReference type="PROSITE-ProRule" id="PRU00339"/>
    </source>
</evidence>
<keyword evidence="2" id="KW-0472">Membrane</keyword>
<dbReference type="Gene3D" id="1.25.40.10">
    <property type="entry name" value="Tetratricopeptide repeat domain"/>
    <property type="match status" value="1"/>
</dbReference>
<protein>
    <recommendedName>
        <fullName evidence="6">Tetratricopeptide repeat protein</fullName>
    </recommendedName>
</protein>
<accession>A0A2Z4ACJ5</accession>
<dbReference type="EMBL" id="CP029803">
    <property type="protein sequence ID" value="AWT59859.1"/>
    <property type="molecule type" value="Genomic_DNA"/>
</dbReference>
<evidence type="ECO:0000313" key="4">
    <source>
        <dbReference type="EMBL" id="AWT59859.1"/>
    </source>
</evidence>
<feature type="transmembrane region" description="Helical" evidence="2">
    <location>
        <begin position="123"/>
        <end position="144"/>
    </location>
</feature>
<dbReference type="PROSITE" id="PS50005">
    <property type="entry name" value="TPR"/>
    <property type="match status" value="1"/>
</dbReference>
<evidence type="ECO:0000313" key="5">
    <source>
        <dbReference type="Proteomes" id="UP000247465"/>
    </source>
</evidence>
<feature type="signal peptide" evidence="3">
    <location>
        <begin position="1"/>
        <end position="21"/>
    </location>
</feature>
<dbReference type="Proteomes" id="UP000247465">
    <property type="component" value="Chromosome"/>
</dbReference>
<organism evidence="4 5">
    <name type="scientific">Candidatus Moanibacter tarae</name>
    <dbReference type="NCBI Taxonomy" id="2200854"/>
    <lineage>
        <taxon>Bacteria</taxon>
        <taxon>Pseudomonadati</taxon>
        <taxon>Verrucomicrobiota</taxon>
        <taxon>Opitutia</taxon>
        <taxon>Puniceicoccales</taxon>
        <taxon>Puniceicoccales incertae sedis</taxon>
        <taxon>Candidatus Moanibacter</taxon>
    </lineage>
</organism>
<feature type="repeat" description="TPR" evidence="1">
    <location>
        <begin position="57"/>
        <end position="90"/>
    </location>
</feature>
<evidence type="ECO:0008006" key="6">
    <source>
        <dbReference type="Google" id="ProtNLM"/>
    </source>
</evidence>
<dbReference type="Pfam" id="PF13414">
    <property type="entry name" value="TPR_11"/>
    <property type="match status" value="1"/>
</dbReference>
<proteinExistence type="predicted"/>
<feature type="transmembrane region" description="Helical" evidence="2">
    <location>
        <begin position="156"/>
        <end position="174"/>
    </location>
</feature>
<gene>
    <name evidence="4" type="ORF">DF168_01056</name>
</gene>
<dbReference type="InterPro" id="IPR011990">
    <property type="entry name" value="TPR-like_helical_dom_sf"/>
</dbReference>
<keyword evidence="1" id="KW-0802">TPR repeat</keyword>
<evidence type="ECO:0000256" key="3">
    <source>
        <dbReference type="SAM" id="SignalP"/>
    </source>
</evidence>
<dbReference type="InterPro" id="IPR019734">
    <property type="entry name" value="TPR_rpt"/>
</dbReference>
<dbReference type="AlphaFoldDB" id="A0A2Z4ACJ5"/>
<dbReference type="KEGG" id="mtar:DF168_01056"/>
<feature type="chain" id="PRO_5016369247" description="Tetratricopeptide repeat protein" evidence="3">
    <location>
        <begin position="22"/>
        <end position="243"/>
    </location>
</feature>
<sequence>MNKLDKLLAIILLAVPLPLTAENPSLLFEQANEYYSKGDYKLAIKVYREALDIAQSAPLNYNLGNVYFKIGEIGLAVLHYERSLAIDPLNPEVRANLAFVRESAELQEPSYGPLTQFSMLLPLEYWCWSLSIGFWVTISLVVFPRLYGGGNLITRFFLLLSVFATSTCLLALIGTHKKGKGGIILTTNTLLRVAPSKGSPEAGYLQSGEVASIKKIHQDFVFVELEAGKSGWIKESEIGRIWE</sequence>
<keyword evidence="3" id="KW-0732">Signal</keyword>
<dbReference type="SUPFAM" id="SSF48452">
    <property type="entry name" value="TPR-like"/>
    <property type="match status" value="1"/>
</dbReference>
<reference evidence="4 5" key="1">
    <citation type="submission" date="2018-06" db="EMBL/GenBank/DDBJ databases">
        <title>Draft Genome Sequence of a Novel Marine Bacterium Related to the Verrucomicrobia.</title>
        <authorList>
            <person name="Vosseberg J."/>
            <person name="Martijn J."/>
            <person name="Ettema T.J.G."/>
        </authorList>
    </citation>
    <scope>NUCLEOTIDE SEQUENCE [LARGE SCALE GENOMIC DNA]</scope>
    <source>
        <strain evidence="4">TARA_B100001123</strain>
    </source>
</reference>